<feature type="transmembrane region" description="Helical" evidence="1">
    <location>
        <begin position="49"/>
        <end position="68"/>
    </location>
</feature>
<feature type="transmembrane region" description="Helical" evidence="1">
    <location>
        <begin position="12"/>
        <end position="29"/>
    </location>
</feature>
<sequence>MSQPTVKFKVPLLLYVPMIANLLLLAGTLLDKKIAFCSPVSFLHFKSSYWLAVTVFVLALGLTIQHSLTRKPYKTKTQKFMARLPHLVCFLALIYIACWLIYMKYSLASCFPDDFSGWSLPLGAANALFIALNAIIHWFVCARHYVLARRSEIGDQEMMLYQSWVDVFVDASDFYLPAIEAAVDLRIGEYKAFYNNPVKSEAFGNDSYWKLTVLQKTIAVNGLLVSS</sequence>
<feature type="transmembrane region" description="Helical" evidence="1">
    <location>
        <begin position="122"/>
        <end position="141"/>
    </location>
</feature>
<keyword evidence="1" id="KW-0812">Transmembrane</keyword>
<accession>A0A9P5PW93</accession>
<keyword evidence="3" id="KW-1185">Reference proteome</keyword>
<dbReference type="AlphaFoldDB" id="A0A9P5PW93"/>
<comment type="caution">
    <text evidence="2">The sequence shown here is derived from an EMBL/GenBank/DDBJ whole genome shotgun (WGS) entry which is preliminary data.</text>
</comment>
<dbReference type="Proteomes" id="UP000772434">
    <property type="component" value="Unassembled WGS sequence"/>
</dbReference>
<organism evidence="2 3">
    <name type="scientific">Rhodocollybia butyracea</name>
    <dbReference type="NCBI Taxonomy" id="206335"/>
    <lineage>
        <taxon>Eukaryota</taxon>
        <taxon>Fungi</taxon>
        <taxon>Dikarya</taxon>
        <taxon>Basidiomycota</taxon>
        <taxon>Agaricomycotina</taxon>
        <taxon>Agaricomycetes</taxon>
        <taxon>Agaricomycetidae</taxon>
        <taxon>Agaricales</taxon>
        <taxon>Marasmiineae</taxon>
        <taxon>Omphalotaceae</taxon>
        <taxon>Rhodocollybia</taxon>
    </lineage>
</organism>
<dbReference type="EMBL" id="JADNRY010000040">
    <property type="protein sequence ID" value="KAF9070449.1"/>
    <property type="molecule type" value="Genomic_DNA"/>
</dbReference>
<proteinExistence type="predicted"/>
<evidence type="ECO:0000313" key="2">
    <source>
        <dbReference type="EMBL" id="KAF9070449.1"/>
    </source>
</evidence>
<feature type="transmembrane region" description="Helical" evidence="1">
    <location>
        <begin position="80"/>
        <end position="102"/>
    </location>
</feature>
<reference evidence="2" key="1">
    <citation type="submission" date="2020-11" db="EMBL/GenBank/DDBJ databases">
        <authorList>
            <consortium name="DOE Joint Genome Institute"/>
            <person name="Ahrendt S."/>
            <person name="Riley R."/>
            <person name="Andreopoulos W."/>
            <person name="Labutti K."/>
            <person name="Pangilinan J."/>
            <person name="Ruiz-Duenas F.J."/>
            <person name="Barrasa J.M."/>
            <person name="Sanchez-Garcia M."/>
            <person name="Camarero S."/>
            <person name="Miyauchi S."/>
            <person name="Serrano A."/>
            <person name="Linde D."/>
            <person name="Babiker R."/>
            <person name="Drula E."/>
            <person name="Ayuso-Fernandez I."/>
            <person name="Pacheco R."/>
            <person name="Padilla G."/>
            <person name="Ferreira P."/>
            <person name="Barriuso J."/>
            <person name="Kellner H."/>
            <person name="Castanera R."/>
            <person name="Alfaro M."/>
            <person name="Ramirez L."/>
            <person name="Pisabarro A.G."/>
            <person name="Kuo A."/>
            <person name="Tritt A."/>
            <person name="Lipzen A."/>
            <person name="He G."/>
            <person name="Yan M."/>
            <person name="Ng V."/>
            <person name="Cullen D."/>
            <person name="Martin F."/>
            <person name="Rosso M.-N."/>
            <person name="Henrissat B."/>
            <person name="Hibbett D."/>
            <person name="Martinez A.T."/>
            <person name="Grigoriev I.V."/>
        </authorList>
    </citation>
    <scope>NUCLEOTIDE SEQUENCE</scope>
    <source>
        <strain evidence="2">AH 40177</strain>
    </source>
</reference>
<keyword evidence="1" id="KW-1133">Transmembrane helix</keyword>
<name>A0A9P5PW93_9AGAR</name>
<keyword evidence="1" id="KW-0472">Membrane</keyword>
<evidence type="ECO:0000256" key="1">
    <source>
        <dbReference type="SAM" id="Phobius"/>
    </source>
</evidence>
<protein>
    <submittedName>
        <fullName evidence="2">Uncharacterized protein</fullName>
    </submittedName>
</protein>
<gene>
    <name evidence="2" type="ORF">BDP27DRAFT_1419914</name>
</gene>
<evidence type="ECO:0000313" key="3">
    <source>
        <dbReference type="Proteomes" id="UP000772434"/>
    </source>
</evidence>